<sequence length="341" mass="36175">MRIFGIGTATHPIAPTDVAQLHPSAPIPVQGPGVGAGIRIDLGESGQRIFPLILGGAEFGWNVDIETSHTILDAYVERGGNAVHTADSFAGGRSEHIIGEWLRKRRVRDDLVLMTRVGAHPDHPGLGPVNLIRSVEASLVRLGTDRIDVLYIDGTTGVGSLENTLATLEWLIEAGKVRAIGAYGLRAEQLVEARILSSAGLPRFTVLDVPYNVLRRKDFDGDLRLVAGAQGVAVTPSHPLEHGFLAGARRTRDKAVTSVRAAQLAGSLTKRGSRTLKALDAVAAEFGVPVSAVAVAWLLAQRIVAAPIANAYAPAHVEEVLQGVGLRLTRSQLSEIARASE</sequence>
<dbReference type="InterPro" id="IPR050523">
    <property type="entry name" value="AKR_Detox_Biosynth"/>
</dbReference>
<name>A0ABN3P508_9MICO</name>
<gene>
    <name evidence="2" type="ORF">GCM10009862_00820</name>
</gene>
<organism evidence="2 3">
    <name type="scientific">Microbacterium binotii</name>
    <dbReference type="NCBI Taxonomy" id="462710"/>
    <lineage>
        <taxon>Bacteria</taxon>
        <taxon>Bacillati</taxon>
        <taxon>Actinomycetota</taxon>
        <taxon>Actinomycetes</taxon>
        <taxon>Micrococcales</taxon>
        <taxon>Microbacteriaceae</taxon>
        <taxon>Microbacterium</taxon>
    </lineage>
</organism>
<proteinExistence type="predicted"/>
<reference evidence="2 3" key="1">
    <citation type="journal article" date="2019" name="Int. J. Syst. Evol. Microbiol.">
        <title>The Global Catalogue of Microorganisms (GCM) 10K type strain sequencing project: providing services to taxonomists for standard genome sequencing and annotation.</title>
        <authorList>
            <consortium name="The Broad Institute Genomics Platform"/>
            <consortium name="The Broad Institute Genome Sequencing Center for Infectious Disease"/>
            <person name="Wu L."/>
            <person name="Ma J."/>
        </authorList>
    </citation>
    <scope>NUCLEOTIDE SEQUENCE [LARGE SCALE GENOMIC DNA]</scope>
    <source>
        <strain evidence="2 3">JCM 16365</strain>
    </source>
</reference>
<evidence type="ECO:0000259" key="1">
    <source>
        <dbReference type="Pfam" id="PF00248"/>
    </source>
</evidence>
<dbReference type="InterPro" id="IPR023210">
    <property type="entry name" value="NADP_OxRdtase_dom"/>
</dbReference>
<dbReference type="EMBL" id="BAAARI010000001">
    <property type="protein sequence ID" value="GAA2566120.1"/>
    <property type="molecule type" value="Genomic_DNA"/>
</dbReference>
<evidence type="ECO:0000313" key="2">
    <source>
        <dbReference type="EMBL" id="GAA2566120.1"/>
    </source>
</evidence>
<accession>A0ABN3P508</accession>
<comment type="caution">
    <text evidence="2">The sequence shown here is derived from an EMBL/GenBank/DDBJ whole genome shotgun (WGS) entry which is preliminary data.</text>
</comment>
<dbReference type="Proteomes" id="UP001500274">
    <property type="component" value="Unassembled WGS sequence"/>
</dbReference>
<dbReference type="Pfam" id="PF00248">
    <property type="entry name" value="Aldo_ket_red"/>
    <property type="match status" value="1"/>
</dbReference>
<dbReference type="InterPro" id="IPR036812">
    <property type="entry name" value="NAD(P)_OxRdtase_dom_sf"/>
</dbReference>
<dbReference type="PANTHER" id="PTHR43364:SF6">
    <property type="entry name" value="OXIDOREDUCTASE-RELATED"/>
    <property type="match status" value="1"/>
</dbReference>
<dbReference type="RefSeq" id="WP_425561390.1">
    <property type="nucleotide sequence ID" value="NZ_BAAARI010000001.1"/>
</dbReference>
<protein>
    <submittedName>
        <fullName evidence="2">Aldo/keto reductase</fullName>
    </submittedName>
</protein>
<dbReference type="Gene3D" id="3.20.20.100">
    <property type="entry name" value="NADP-dependent oxidoreductase domain"/>
    <property type="match status" value="1"/>
</dbReference>
<keyword evidence="3" id="KW-1185">Reference proteome</keyword>
<dbReference type="PANTHER" id="PTHR43364">
    <property type="entry name" value="NADH-SPECIFIC METHYLGLYOXAL REDUCTASE-RELATED"/>
    <property type="match status" value="1"/>
</dbReference>
<feature type="domain" description="NADP-dependent oxidoreductase" evidence="1">
    <location>
        <begin position="51"/>
        <end position="339"/>
    </location>
</feature>
<evidence type="ECO:0000313" key="3">
    <source>
        <dbReference type="Proteomes" id="UP001500274"/>
    </source>
</evidence>
<dbReference type="SUPFAM" id="SSF51430">
    <property type="entry name" value="NAD(P)-linked oxidoreductase"/>
    <property type="match status" value="1"/>
</dbReference>